<dbReference type="GO" id="GO:0005737">
    <property type="term" value="C:cytoplasm"/>
    <property type="evidence" value="ECO:0007669"/>
    <property type="project" value="UniProtKB-SubCell"/>
</dbReference>
<evidence type="ECO:0000256" key="3">
    <source>
        <dbReference type="ARBA" id="ARBA00022490"/>
    </source>
</evidence>
<evidence type="ECO:0000313" key="5">
    <source>
        <dbReference type="EMBL" id="PXF44677.1"/>
    </source>
</evidence>
<dbReference type="InterPro" id="IPR044159">
    <property type="entry name" value="IQM"/>
</dbReference>
<keyword evidence="4" id="KW-0539">Nucleus</keyword>
<reference evidence="5 6" key="1">
    <citation type="journal article" date="2018" name="Mol. Biol. Evol.">
        <title>Analysis of the draft genome of the red seaweed Gracilariopsis chorda provides insights into genome size evolution in Rhodophyta.</title>
        <authorList>
            <person name="Lee J."/>
            <person name="Yang E.C."/>
            <person name="Graf L."/>
            <person name="Yang J.H."/>
            <person name="Qiu H."/>
            <person name="Zel Zion U."/>
            <person name="Chan C.X."/>
            <person name="Stephens T.G."/>
            <person name="Weber A.P.M."/>
            <person name="Boo G.H."/>
            <person name="Boo S.M."/>
            <person name="Kim K.M."/>
            <person name="Shin Y."/>
            <person name="Jung M."/>
            <person name="Lee S.J."/>
            <person name="Yim H.S."/>
            <person name="Lee J.H."/>
            <person name="Bhattacharya D."/>
            <person name="Yoon H.S."/>
        </authorList>
    </citation>
    <scope>NUCLEOTIDE SEQUENCE [LARGE SCALE GENOMIC DNA]</scope>
    <source>
        <strain evidence="5 6">SKKU-2015</strain>
        <tissue evidence="5">Whole body</tissue>
    </source>
</reference>
<protein>
    <submittedName>
        <fullName evidence="5">IQ domain-containing protein IQM5</fullName>
    </submittedName>
</protein>
<keyword evidence="6" id="KW-1185">Reference proteome</keyword>
<evidence type="ECO:0000256" key="1">
    <source>
        <dbReference type="ARBA" id="ARBA00004123"/>
    </source>
</evidence>
<proteinExistence type="predicted"/>
<dbReference type="PANTHER" id="PTHR31250:SF27">
    <property type="entry name" value="IQ DOMAIN-CONTAINING PROTEIN IQM5"/>
    <property type="match status" value="1"/>
</dbReference>
<evidence type="ECO:0000313" key="6">
    <source>
        <dbReference type="Proteomes" id="UP000247409"/>
    </source>
</evidence>
<sequence>MAHLRTFQAFQFLPTVANGTTLHQVNESSCHLAQLYPPTRQRSRIDATADSTLISRNATQRGCSRKLIGFPAFPDLLNSPALKTDHNDDQEGGHGHRSTRRVNLVGIYTALLPCKHQLEIQDEHHRYGTYLLKYYENWVSSNSSQPFFRWLDHGSGRLINVSTSGKEVLRSMLDRSRVQYCTMKERQQYEVVVRNGFLVWANRGGSPSTVDFEPVHTVNTQERWIFVIDLMGRCFLHTKEKGRFHHSSFVSGAPVQAAGRLRADGGKVVEIERYSGHYRTRHAQIQRCIEQFFGSSVVDEEDIALF</sequence>
<dbReference type="PANTHER" id="PTHR31250">
    <property type="entry name" value="IQ DOMAIN-CONTAINING PROTEIN IQM3"/>
    <property type="match status" value="1"/>
</dbReference>
<dbReference type="OrthoDB" id="7344096at2759"/>
<dbReference type="EMBL" id="NBIV01000083">
    <property type="protein sequence ID" value="PXF44677.1"/>
    <property type="molecule type" value="Genomic_DNA"/>
</dbReference>
<comment type="subcellular location">
    <subcellularLocation>
        <location evidence="2">Cytoplasm</location>
    </subcellularLocation>
    <subcellularLocation>
        <location evidence="1">Nucleus</location>
    </subcellularLocation>
</comment>
<gene>
    <name evidence="5" type="ORF">BWQ96_05534</name>
</gene>
<evidence type="ECO:0000256" key="2">
    <source>
        <dbReference type="ARBA" id="ARBA00004496"/>
    </source>
</evidence>
<accession>A0A2V3ISF3</accession>
<dbReference type="GO" id="GO:0005634">
    <property type="term" value="C:nucleus"/>
    <property type="evidence" value="ECO:0007669"/>
    <property type="project" value="UniProtKB-SubCell"/>
</dbReference>
<dbReference type="AlphaFoldDB" id="A0A2V3ISF3"/>
<evidence type="ECO:0000256" key="4">
    <source>
        <dbReference type="ARBA" id="ARBA00023242"/>
    </source>
</evidence>
<keyword evidence="3" id="KW-0963">Cytoplasm</keyword>
<dbReference type="STRING" id="448386.A0A2V3ISF3"/>
<organism evidence="5 6">
    <name type="scientific">Gracilariopsis chorda</name>
    <dbReference type="NCBI Taxonomy" id="448386"/>
    <lineage>
        <taxon>Eukaryota</taxon>
        <taxon>Rhodophyta</taxon>
        <taxon>Florideophyceae</taxon>
        <taxon>Rhodymeniophycidae</taxon>
        <taxon>Gracilariales</taxon>
        <taxon>Gracilariaceae</taxon>
        <taxon>Gracilariopsis</taxon>
    </lineage>
</organism>
<dbReference type="Proteomes" id="UP000247409">
    <property type="component" value="Unassembled WGS sequence"/>
</dbReference>
<comment type="caution">
    <text evidence="5">The sequence shown here is derived from an EMBL/GenBank/DDBJ whole genome shotgun (WGS) entry which is preliminary data.</text>
</comment>
<name>A0A2V3ISF3_9FLOR</name>